<name>A0A2T2XGB1_9FIRM</name>
<reference evidence="2 3" key="1">
    <citation type="journal article" date="2014" name="BMC Genomics">
        <title>Comparison of environmental and isolate Sulfobacillus genomes reveals diverse carbon, sulfur, nitrogen, and hydrogen metabolisms.</title>
        <authorList>
            <person name="Justice N.B."/>
            <person name="Norman A."/>
            <person name="Brown C.T."/>
            <person name="Singh A."/>
            <person name="Thomas B.C."/>
            <person name="Banfield J.F."/>
        </authorList>
    </citation>
    <scope>NUCLEOTIDE SEQUENCE [LARGE SCALE GENOMIC DNA]</scope>
    <source>
        <strain evidence="2">AMDSBA4</strain>
    </source>
</reference>
<dbReference type="Proteomes" id="UP000242972">
    <property type="component" value="Unassembled WGS sequence"/>
</dbReference>
<evidence type="ECO:0000313" key="2">
    <source>
        <dbReference type="EMBL" id="PSR33533.1"/>
    </source>
</evidence>
<feature type="transmembrane region" description="Helical" evidence="1">
    <location>
        <begin position="6"/>
        <end position="25"/>
    </location>
</feature>
<feature type="transmembrane region" description="Helical" evidence="1">
    <location>
        <begin position="90"/>
        <end position="117"/>
    </location>
</feature>
<feature type="transmembrane region" description="Helical" evidence="1">
    <location>
        <begin position="233"/>
        <end position="258"/>
    </location>
</feature>
<protein>
    <submittedName>
        <fullName evidence="2">Uncharacterized protein</fullName>
    </submittedName>
</protein>
<gene>
    <name evidence="2" type="ORF">C7B46_09650</name>
</gene>
<accession>A0A2T2XGB1</accession>
<keyword evidence="1" id="KW-1133">Transmembrane helix</keyword>
<feature type="transmembrane region" description="Helical" evidence="1">
    <location>
        <begin position="159"/>
        <end position="180"/>
    </location>
</feature>
<evidence type="ECO:0000256" key="1">
    <source>
        <dbReference type="SAM" id="Phobius"/>
    </source>
</evidence>
<feature type="transmembrane region" description="Helical" evidence="1">
    <location>
        <begin position="209"/>
        <end position="227"/>
    </location>
</feature>
<evidence type="ECO:0000313" key="3">
    <source>
        <dbReference type="Proteomes" id="UP000242972"/>
    </source>
</evidence>
<proteinExistence type="predicted"/>
<dbReference type="EMBL" id="PXYW01000019">
    <property type="protein sequence ID" value="PSR33533.1"/>
    <property type="molecule type" value="Genomic_DNA"/>
</dbReference>
<comment type="caution">
    <text evidence="2">The sequence shown here is derived from an EMBL/GenBank/DDBJ whole genome shotgun (WGS) entry which is preliminary data.</text>
</comment>
<keyword evidence="1" id="KW-0812">Transmembrane</keyword>
<sequence>MRRNWYWIPILSLLPISWDSVWLWLRLSQGYHTAGGILIRFYVATAMPSFLNLVRLNRHQLISEPSLNTSRYIPHPPHVYLSTAPLLPHITLLTAILAMVGWSVVQWVFVMILLHAIGYIPLVPWPKRWYGLVWFIVLNLVILAAQWSTDLIPPSLARLLLAGLVIPLGLIVAKYFLVFFKFSLVAESGSLSYQWHQSQKRRHTSAQQITGWLIGAMAVSLLSALMANLSPAVWWVLGWLIIIDIVYVWLLVLLANYYRQSKVG</sequence>
<organism evidence="2 3">
    <name type="scientific">Sulfobacillus benefaciens</name>
    <dbReference type="NCBI Taxonomy" id="453960"/>
    <lineage>
        <taxon>Bacteria</taxon>
        <taxon>Bacillati</taxon>
        <taxon>Bacillota</taxon>
        <taxon>Clostridia</taxon>
        <taxon>Eubacteriales</taxon>
        <taxon>Clostridiales Family XVII. Incertae Sedis</taxon>
        <taxon>Sulfobacillus</taxon>
    </lineage>
</organism>
<keyword evidence="1" id="KW-0472">Membrane</keyword>
<dbReference type="AlphaFoldDB" id="A0A2T2XGB1"/>
<feature type="transmembrane region" description="Helical" evidence="1">
    <location>
        <begin position="37"/>
        <end position="56"/>
    </location>
</feature>
<feature type="transmembrane region" description="Helical" evidence="1">
    <location>
        <begin position="129"/>
        <end position="147"/>
    </location>
</feature>